<evidence type="ECO:0008006" key="3">
    <source>
        <dbReference type="Google" id="ProtNLM"/>
    </source>
</evidence>
<organism evidence="1 2">
    <name type="scientific">Mediterraneibacter gnavus</name>
    <name type="common">Ruminococcus gnavus</name>
    <dbReference type="NCBI Taxonomy" id="33038"/>
    <lineage>
        <taxon>Bacteria</taxon>
        <taxon>Bacillati</taxon>
        <taxon>Bacillota</taxon>
        <taxon>Clostridia</taxon>
        <taxon>Lachnospirales</taxon>
        <taxon>Lachnospiraceae</taxon>
        <taxon>Mediterraneibacter</taxon>
    </lineage>
</organism>
<gene>
    <name evidence="1" type="ORF">LIQ08_10755</name>
</gene>
<dbReference type="AlphaFoldDB" id="A0AAJ1EV57"/>
<evidence type="ECO:0000313" key="1">
    <source>
        <dbReference type="EMBL" id="MCB5619627.1"/>
    </source>
</evidence>
<accession>A0AAJ1EV57</accession>
<dbReference type="Proteomes" id="UP001297370">
    <property type="component" value="Unassembled WGS sequence"/>
</dbReference>
<reference evidence="1" key="1">
    <citation type="submission" date="2021-10" db="EMBL/GenBank/DDBJ databases">
        <title>Collection of gut derived symbiotic bacterial strains cultured from healthy donors.</title>
        <authorList>
            <person name="Lin H."/>
            <person name="Littmann E."/>
            <person name="Claire K."/>
            <person name="Pamer E."/>
        </authorList>
    </citation>
    <scope>NUCLEOTIDE SEQUENCE</scope>
    <source>
        <strain evidence="1">MSK.23.18</strain>
    </source>
</reference>
<evidence type="ECO:0000313" key="2">
    <source>
        <dbReference type="Proteomes" id="UP001297370"/>
    </source>
</evidence>
<protein>
    <recommendedName>
        <fullName evidence="3">DNA-binding protein</fullName>
    </recommendedName>
</protein>
<sequence length="64" mass="7390">MNKKMYVDVTEVCEDWGVSRAQGYKIIKQLNDRMLAINPNLIVLSGKANRKFYEENCYGMAKEA</sequence>
<comment type="caution">
    <text evidence="1">The sequence shown here is derived from an EMBL/GenBank/DDBJ whole genome shotgun (WGS) entry which is preliminary data.</text>
</comment>
<proteinExistence type="predicted"/>
<name>A0AAJ1EV57_MEDGN</name>
<dbReference type="RefSeq" id="WP_173867495.1">
    <property type="nucleotide sequence ID" value="NZ_JAAIQY010000015.1"/>
</dbReference>
<dbReference type="EMBL" id="JAJBOM010000014">
    <property type="protein sequence ID" value="MCB5619627.1"/>
    <property type="molecule type" value="Genomic_DNA"/>
</dbReference>